<keyword evidence="1" id="KW-0732">Signal</keyword>
<dbReference type="AlphaFoldDB" id="A0A0G0L490"/>
<gene>
    <name evidence="2" type="ORF">UT11_C0062G0003</name>
</gene>
<feature type="chain" id="PRO_5002533257" evidence="1">
    <location>
        <begin position="24"/>
        <end position="334"/>
    </location>
</feature>
<dbReference type="InterPro" id="IPR018247">
    <property type="entry name" value="EF_Hand_1_Ca_BS"/>
</dbReference>
<proteinExistence type="predicted"/>
<feature type="signal peptide" evidence="1">
    <location>
        <begin position="1"/>
        <end position="23"/>
    </location>
</feature>
<evidence type="ECO:0000313" key="2">
    <source>
        <dbReference type="EMBL" id="KKQ86798.1"/>
    </source>
</evidence>
<dbReference type="Proteomes" id="UP000033934">
    <property type="component" value="Unassembled WGS sequence"/>
</dbReference>
<comment type="caution">
    <text evidence="2">The sequence shown here is derived from an EMBL/GenBank/DDBJ whole genome shotgun (WGS) entry which is preliminary data.</text>
</comment>
<name>A0A0G0L490_9BACT</name>
<protein>
    <submittedName>
        <fullName evidence="2">Uncharacterized protein</fullName>
    </submittedName>
</protein>
<sequence length="334" mass="35674">MKKILYGFTVLSLAFLGFMPATAGATPDYILSDDYLLTFTCVTGCGGSYPHTMSITVATDPVTGIFSGTGHYNPVPAITWTVTGNVDGNNITFLIDYDASAYTVNATGTIADLANMSGTAYSPSQTFTWVATGILTYVDSDGDGVVNISDLCDGTAPDEPWDESWGTNRWQVGDDNGGDDTHWYKNSGKKGVTIPEDTGLTIGDTHGCNGHQILAELEATTGLPFDGHYKYGVSKSIVEDWIAGKYYLETVPVSALGDVATSNTILDSNYSYLLKAYGSLADACTSGCGYNIYFDPEYSTVCFSPLIPAPTGELILRHQSLVSFLEITNSVQPI</sequence>
<dbReference type="PROSITE" id="PS00018">
    <property type="entry name" value="EF_HAND_1"/>
    <property type="match status" value="1"/>
</dbReference>
<evidence type="ECO:0000256" key="1">
    <source>
        <dbReference type="SAM" id="SignalP"/>
    </source>
</evidence>
<accession>A0A0G0L490</accession>
<organism evidence="2 3">
    <name type="scientific">Berkelbacteria bacterium GW2011_GWA2_38_9</name>
    <dbReference type="NCBI Taxonomy" id="1618334"/>
    <lineage>
        <taxon>Bacteria</taxon>
        <taxon>Candidatus Berkelbacteria</taxon>
    </lineage>
</organism>
<reference evidence="2 3" key="1">
    <citation type="journal article" date="2015" name="Nature">
        <title>rRNA introns, odd ribosomes, and small enigmatic genomes across a large radiation of phyla.</title>
        <authorList>
            <person name="Brown C.T."/>
            <person name="Hug L.A."/>
            <person name="Thomas B.C."/>
            <person name="Sharon I."/>
            <person name="Castelle C.J."/>
            <person name="Singh A."/>
            <person name="Wilkins M.J."/>
            <person name="Williams K.H."/>
            <person name="Banfield J.F."/>
        </authorList>
    </citation>
    <scope>NUCLEOTIDE SEQUENCE [LARGE SCALE GENOMIC DNA]</scope>
</reference>
<evidence type="ECO:0000313" key="3">
    <source>
        <dbReference type="Proteomes" id="UP000033934"/>
    </source>
</evidence>
<dbReference type="EMBL" id="LBVO01000062">
    <property type="protein sequence ID" value="KKQ86798.1"/>
    <property type="molecule type" value="Genomic_DNA"/>
</dbReference>